<reference evidence="3" key="1">
    <citation type="submission" date="2021-04" db="EMBL/GenBank/DDBJ databases">
        <authorList>
            <consortium name="Molecular Ecology Group"/>
        </authorList>
    </citation>
    <scope>NUCLEOTIDE SEQUENCE</scope>
</reference>
<dbReference type="Pfam" id="PF01927">
    <property type="entry name" value="Mut7-C"/>
    <property type="match status" value="2"/>
</dbReference>
<protein>
    <recommendedName>
        <fullName evidence="5">Exonuclease mut-7-like protein</fullName>
    </recommendedName>
</protein>
<gene>
    <name evidence="3" type="ORF">CUNI_LOCUS1474</name>
</gene>
<sequence length="275" mass="30779">KMTAGPSSEAAWQQVSRSEEKGLSLLVKKMLGKPLSKGEQMSNWEKRPLRQSQIIYAVIHRDTISRRDKRIILSSGKAYEQVQASVGANMCYSVPHDISARDQCLDVLQHFNIQVTRDDIFSRCSACNSAEFASIPSEDMNTLYIYNLHLNKHRAVGGWGERDVGSVWGNTPVDLDPDVLSKFLNYGIDPATITFLHNGVKIQVETVPKLEAFSTITMFYVCVVCGKVFWDGSHFDRICSQFQSILNLNSATQSTEAADLYVSDAESDDSCNYVF</sequence>
<evidence type="ECO:0000259" key="2">
    <source>
        <dbReference type="Pfam" id="PF01927"/>
    </source>
</evidence>
<evidence type="ECO:0008006" key="5">
    <source>
        <dbReference type="Google" id="ProtNLM"/>
    </source>
</evidence>
<feature type="domain" description="Mut7-C RNAse" evidence="2">
    <location>
        <begin position="209"/>
        <end position="239"/>
    </location>
</feature>
<dbReference type="PANTHER" id="PTHR47765">
    <property type="entry name" value="3'-5' EXONUCLEASE DOMAIN-CONTAINING PROTEIN"/>
    <property type="match status" value="1"/>
</dbReference>
<feature type="domain" description="Mut7-C RNAse" evidence="2">
    <location>
        <begin position="64"/>
        <end position="139"/>
    </location>
</feature>
<dbReference type="InterPro" id="IPR012337">
    <property type="entry name" value="RNaseH-like_sf"/>
</dbReference>
<dbReference type="Gene3D" id="3.30.420.10">
    <property type="entry name" value="Ribonuclease H-like superfamily/Ribonuclease H"/>
    <property type="match status" value="1"/>
</dbReference>
<dbReference type="Proteomes" id="UP000678393">
    <property type="component" value="Unassembled WGS sequence"/>
</dbReference>
<dbReference type="PANTHER" id="PTHR47765:SF2">
    <property type="entry name" value="EXONUCLEASE MUT-7 HOMOLOG"/>
    <property type="match status" value="1"/>
</dbReference>
<dbReference type="AlphaFoldDB" id="A0A8S3YNI0"/>
<dbReference type="GO" id="GO:0003676">
    <property type="term" value="F:nucleic acid binding"/>
    <property type="evidence" value="ECO:0007669"/>
    <property type="project" value="InterPro"/>
</dbReference>
<dbReference type="GO" id="GO:0006139">
    <property type="term" value="P:nucleobase-containing compound metabolic process"/>
    <property type="evidence" value="ECO:0007669"/>
    <property type="project" value="InterPro"/>
</dbReference>
<proteinExistence type="predicted"/>
<evidence type="ECO:0000313" key="3">
    <source>
        <dbReference type="EMBL" id="CAG5115916.1"/>
    </source>
</evidence>
<evidence type="ECO:0000259" key="1">
    <source>
        <dbReference type="Pfam" id="PF01612"/>
    </source>
</evidence>
<organism evidence="3 4">
    <name type="scientific">Candidula unifasciata</name>
    <dbReference type="NCBI Taxonomy" id="100452"/>
    <lineage>
        <taxon>Eukaryota</taxon>
        <taxon>Metazoa</taxon>
        <taxon>Spiralia</taxon>
        <taxon>Lophotrochozoa</taxon>
        <taxon>Mollusca</taxon>
        <taxon>Gastropoda</taxon>
        <taxon>Heterobranchia</taxon>
        <taxon>Euthyneura</taxon>
        <taxon>Panpulmonata</taxon>
        <taxon>Eupulmonata</taxon>
        <taxon>Stylommatophora</taxon>
        <taxon>Helicina</taxon>
        <taxon>Helicoidea</taxon>
        <taxon>Geomitridae</taxon>
        <taxon>Candidula</taxon>
    </lineage>
</organism>
<feature type="non-terminal residue" evidence="3">
    <location>
        <position position="275"/>
    </location>
</feature>
<dbReference type="InterPro" id="IPR036397">
    <property type="entry name" value="RNaseH_sf"/>
</dbReference>
<keyword evidence="4" id="KW-1185">Reference proteome</keyword>
<comment type="caution">
    <text evidence="3">The sequence shown here is derived from an EMBL/GenBank/DDBJ whole genome shotgun (WGS) entry which is preliminary data.</text>
</comment>
<dbReference type="InterPro" id="IPR002782">
    <property type="entry name" value="Mut7-C_RNAse_dom"/>
</dbReference>
<dbReference type="GO" id="GO:0008408">
    <property type="term" value="F:3'-5' exonuclease activity"/>
    <property type="evidence" value="ECO:0007669"/>
    <property type="project" value="InterPro"/>
</dbReference>
<dbReference type="Pfam" id="PF01612">
    <property type="entry name" value="DNA_pol_A_exo1"/>
    <property type="match status" value="1"/>
</dbReference>
<name>A0A8S3YNI0_9EUPU</name>
<evidence type="ECO:0000313" key="4">
    <source>
        <dbReference type="Proteomes" id="UP000678393"/>
    </source>
</evidence>
<feature type="domain" description="3'-5' exonuclease" evidence="1">
    <location>
        <begin position="19"/>
        <end position="58"/>
    </location>
</feature>
<dbReference type="InterPro" id="IPR002562">
    <property type="entry name" value="3'-5'_exonuclease_dom"/>
</dbReference>
<dbReference type="SUPFAM" id="SSF53098">
    <property type="entry name" value="Ribonuclease H-like"/>
    <property type="match status" value="1"/>
</dbReference>
<accession>A0A8S3YNI0</accession>
<dbReference type="EMBL" id="CAJHNH020000182">
    <property type="protein sequence ID" value="CAG5115916.1"/>
    <property type="molecule type" value="Genomic_DNA"/>
</dbReference>
<dbReference type="InterPro" id="IPR052408">
    <property type="entry name" value="Exonuclease_MUT-7-like"/>
</dbReference>
<dbReference type="OrthoDB" id="18193at2759"/>